<dbReference type="EMBL" id="SGPJ01001081">
    <property type="protein sequence ID" value="THG92593.1"/>
    <property type="molecule type" value="Genomic_DNA"/>
</dbReference>
<name>A0A4S4K4D9_9APHY</name>
<dbReference type="PROSITE" id="PS50082">
    <property type="entry name" value="WD_REPEATS_2"/>
    <property type="match status" value="3"/>
</dbReference>
<keyword evidence="2" id="KW-0677">Repeat</keyword>
<dbReference type="PANTHER" id="PTHR19848:SF8">
    <property type="entry name" value="F-BOX AND WD REPEAT DOMAIN CONTAINING 7"/>
    <property type="match status" value="1"/>
</dbReference>
<evidence type="ECO:0000313" key="5">
    <source>
        <dbReference type="Proteomes" id="UP000309038"/>
    </source>
</evidence>
<feature type="repeat" description="WD" evidence="3">
    <location>
        <begin position="46"/>
        <end position="87"/>
    </location>
</feature>
<keyword evidence="1 3" id="KW-0853">WD repeat</keyword>
<accession>A0A4S4K4D9</accession>
<evidence type="ECO:0000256" key="2">
    <source>
        <dbReference type="ARBA" id="ARBA00022737"/>
    </source>
</evidence>
<comment type="caution">
    <text evidence="4">The sequence shown here is derived from an EMBL/GenBank/DDBJ whole genome shotgun (WGS) entry which is preliminary data.</text>
</comment>
<feature type="repeat" description="WD" evidence="3">
    <location>
        <begin position="89"/>
        <end position="130"/>
    </location>
</feature>
<dbReference type="PROSITE" id="PS50294">
    <property type="entry name" value="WD_REPEATS_REGION"/>
    <property type="match status" value="2"/>
</dbReference>
<dbReference type="Proteomes" id="UP000309038">
    <property type="component" value="Unassembled WGS sequence"/>
</dbReference>
<dbReference type="Pfam" id="PF00400">
    <property type="entry name" value="WD40"/>
    <property type="match status" value="3"/>
</dbReference>
<evidence type="ECO:0000256" key="3">
    <source>
        <dbReference type="PROSITE-ProRule" id="PRU00221"/>
    </source>
</evidence>
<dbReference type="InterPro" id="IPR001680">
    <property type="entry name" value="WD40_rpt"/>
</dbReference>
<evidence type="ECO:0000313" key="4">
    <source>
        <dbReference type="EMBL" id="THG92593.1"/>
    </source>
</evidence>
<dbReference type="InterPro" id="IPR036322">
    <property type="entry name" value="WD40_repeat_dom_sf"/>
</dbReference>
<dbReference type="InterPro" id="IPR020472">
    <property type="entry name" value="WD40_PAC1"/>
</dbReference>
<evidence type="ECO:0008006" key="6">
    <source>
        <dbReference type="Google" id="ProtNLM"/>
    </source>
</evidence>
<dbReference type="SMART" id="SM00320">
    <property type="entry name" value="WD40"/>
    <property type="match status" value="6"/>
</dbReference>
<dbReference type="Gene3D" id="2.130.10.10">
    <property type="entry name" value="YVTN repeat-like/Quinoprotein amine dehydrogenase"/>
    <property type="match status" value="2"/>
</dbReference>
<dbReference type="SUPFAM" id="SSF50978">
    <property type="entry name" value="WD40 repeat-like"/>
    <property type="match status" value="1"/>
</dbReference>
<dbReference type="PROSITE" id="PS00678">
    <property type="entry name" value="WD_REPEATS_1"/>
    <property type="match status" value="1"/>
</dbReference>
<keyword evidence="5" id="KW-1185">Reference proteome</keyword>
<organism evidence="4 5">
    <name type="scientific">Hermanssonia centrifuga</name>
    <dbReference type="NCBI Taxonomy" id="98765"/>
    <lineage>
        <taxon>Eukaryota</taxon>
        <taxon>Fungi</taxon>
        <taxon>Dikarya</taxon>
        <taxon>Basidiomycota</taxon>
        <taxon>Agaricomycotina</taxon>
        <taxon>Agaricomycetes</taxon>
        <taxon>Polyporales</taxon>
        <taxon>Meruliaceae</taxon>
        <taxon>Hermanssonia</taxon>
    </lineage>
</organism>
<evidence type="ECO:0000256" key="1">
    <source>
        <dbReference type="ARBA" id="ARBA00022574"/>
    </source>
</evidence>
<dbReference type="PANTHER" id="PTHR19848">
    <property type="entry name" value="WD40 REPEAT PROTEIN"/>
    <property type="match status" value="1"/>
</dbReference>
<dbReference type="InterPro" id="IPR015943">
    <property type="entry name" value="WD40/YVTN_repeat-like_dom_sf"/>
</dbReference>
<sequence length="472" mass="51610">MPSRADWEVWWIAFNQDGSRFASAGPSGAVDVWEITPTGPVLEVSLQGHTQSVRGLAYSPDGRHLFSCSDDRTIRKWDAHSTNTPDSIIPQSTSSIVGVHISHDGTRIASVSKDGTVRLWDGASGTAIGSPSILPTEAPILHSAMSRDGTRIMAVSWGMVWLLDFKGCKQTERRIELDTDWYSTGAFSADGSRIYITSGDRIHTIDVDTMKEAPDSSTGKVFPVQRFYGPPVISADGAQFAVLSLDTDETVRLRILDSQTVEEVMCIEDGILQKAISLNLDNTVCRCLVFLPYTTGTHLASAHGSGIVIWDLVSCKPIIGPLRHSNSEADVESMACLQDGKRLVAGYEDGKVLVWDISVFGDSHSGNSVIPIVLSPEAAHALPHPEDIISPGVEAPKVYSEGNPINTVEMTEDGWIVGPEYRRLFWVPPELRARILMMKWDLTGGQEYLQIDLSQFVHGLGWTDCYVDSDVP</sequence>
<dbReference type="InterPro" id="IPR019775">
    <property type="entry name" value="WD40_repeat_CS"/>
</dbReference>
<gene>
    <name evidence="4" type="ORF">EW026_g8357</name>
</gene>
<dbReference type="AlphaFoldDB" id="A0A4S4K4D9"/>
<feature type="repeat" description="WD" evidence="3">
    <location>
        <begin position="324"/>
        <end position="358"/>
    </location>
</feature>
<proteinExistence type="predicted"/>
<reference evidence="4 5" key="1">
    <citation type="submission" date="2019-02" db="EMBL/GenBank/DDBJ databases">
        <title>Genome sequencing of the rare red list fungi Phlebia centrifuga.</title>
        <authorList>
            <person name="Buettner E."/>
            <person name="Kellner H."/>
        </authorList>
    </citation>
    <scope>NUCLEOTIDE SEQUENCE [LARGE SCALE GENOMIC DNA]</scope>
    <source>
        <strain evidence="4 5">DSM 108282</strain>
    </source>
</reference>
<protein>
    <recommendedName>
        <fullName evidence="6">Vegetative incompatibility protein HET-E-1</fullName>
    </recommendedName>
</protein>
<dbReference type="PRINTS" id="PR00320">
    <property type="entry name" value="GPROTEINBRPT"/>
</dbReference>